<comment type="caution">
    <text evidence="2">The sequence shown here is derived from an EMBL/GenBank/DDBJ whole genome shotgun (WGS) entry which is preliminary data.</text>
</comment>
<sequence>MKDFFIRAISGFIILFLLLYIAPMLQMEWVQPGSPYRFMIVPLALVGGWACLFFFKRFEKKKTW</sequence>
<dbReference type="EMBL" id="BAUV01000003">
    <property type="protein sequence ID" value="GAE33664.1"/>
    <property type="molecule type" value="Genomic_DNA"/>
</dbReference>
<feature type="transmembrane region" description="Helical" evidence="1">
    <location>
        <begin position="5"/>
        <end position="24"/>
    </location>
</feature>
<keyword evidence="3" id="KW-1185">Reference proteome</keyword>
<evidence type="ECO:0000313" key="2">
    <source>
        <dbReference type="EMBL" id="GAE33664.1"/>
    </source>
</evidence>
<keyword evidence="1" id="KW-1133">Transmembrane helix</keyword>
<gene>
    <name evidence="2" type="ORF">JCM9157_684</name>
</gene>
<dbReference type="AlphaFoldDB" id="W4QQN7"/>
<proteinExistence type="predicted"/>
<dbReference type="RefSeq" id="WP_035662051.1">
    <property type="nucleotide sequence ID" value="NZ_BAUV01000003.1"/>
</dbReference>
<name>W4QQN7_HALA3</name>
<dbReference type="eggNOG" id="ENOG5030ECW">
    <property type="taxonomic scope" value="Bacteria"/>
</dbReference>
<reference evidence="2 3" key="1">
    <citation type="journal article" date="2014" name="Genome Announc.">
        <title>Draft Genome Sequences of Three Alkaliphilic Bacillus Strains, Bacillus wakoensis JCM 9140T, Bacillus akibai JCM 9157T, and Bacillus hemicellulosilyticus JCM 9152T.</title>
        <authorList>
            <person name="Yuki M."/>
            <person name="Oshima K."/>
            <person name="Suda W."/>
            <person name="Oshida Y."/>
            <person name="Kitamura K."/>
            <person name="Iida T."/>
            <person name="Hattori M."/>
            <person name="Ohkuma M."/>
        </authorList>
    </citation>
    <scope>NUCLEOTIDE SEQUENCE [LARGE SCALE GENOMIC DNA]</scope>
    <source>
        <strain evidence="2 3">JCM 9157</strain>
    </source>
</reference>
<evidence type="ECO:0000313" key="3">
    <source>
        <dbReference type="Proteomes" id="UP000018896"/>
    </source>
</evidence>
<protein>
    <submittedName>
        <fullName evidence="2">Uncharacterized protein</fullName>
    </submittedName>
</protein>
<evidence type="ECO:0000256" key="1">
    <source>
        <dbReference type="SAM" id="Phobius"/>
    </source>
</evidence>
<accession>W4QQN7</accession>
<feature type="transmembrane region" description="Helical" evidence="1">
    <location>
        <begin position="36"/>
        <end position="55"/>
    </location>
</feature>
<keyword evidence="1" id="KW-0472">Membrane</keyword>
<dbReference type="Proteomes" id="UP000018896">
    <property type="component" value="Unassembled WGS sequence"/>
</dbReference>
<dbReference type="OrthoDB" id="2928168at2"/>
<organism evidence="2 3">
    <name type="scientific">Halalkalibacter akibai (strain ATCC 43226 / DSM 21942 / CIP 109018 / JCM 9157 / 1139)</name>
    <name type="common">Bacillus akibai</name>
    <dbReference type="NCBI Taxonomy" id="1236973"/>
    <lineage>
        <taxon>Bacteria</taxon>
        <taxon>Bacillati</taxon>
        <taxon>Bacillota</taxon>
        <taxon>Bacilli</taxon>
        <taxon>Bacillales</taxon>
        <taxon>Bacillaceae</taxon>
        <taxon>Halalkalibacter</taxon>
    </lineage>
</organism>
<keyword evidence="1" id="KW-0812">Transmembrane</keyword>